<dbReference type="EMBL" id="QSRH01000003">
    <property type="protein sequence ID" value="RGL03756.1"/>
    <property type="molecule type" value="Genomic_DNA"/>
</dbReference>
<dbReference type="AlphaFoldDB" id="A0A3E4S6F7"/>
<evidence type="ECO:0000313" key="2">
    <source>
        <dbReference type="EMBL" id="RGL47619.1"/>
    </source>
</evidence>
<evidence type="ECO:0000313" key="3">
    <source>
        <dbReference type="Proteomes" id="UP000261186"/>
    </source>
</evidence>
<dbReference type="Proteomes" id="UP000261288">
    <property type="component" value="Unassembled WGS sequence"/>
</dbReference>
<gene>
    <name evidence="2" type="ORF">DXC63_08155</name>
    <name evidence="1" type="ORF">DXC85_04890</name>
</gene>
<protein>
    <recommendedName>
        <fullName evidence="5">Phage protein</fullName>
    </recommendedName>
</protein>
<sequence>MSLLDDLNSAVGVFSMAGATRFIRLRAKRKANPYNPAQHEPDWSVPPDELAIMGALASSSSMRTPGTLDTQTASTAYLTIPDPGADVKIGDRIRADPDDGRLWEVDGFPSKDANAFTGWRPTLECRLTERKG</sequence>
<dbReference type="Proteomes" id="UP000261186">
    <property type="component" value="Unassembled WGS sequence"/>
</dbReference>
<comment type="caution">
    <text evidence="2">The sequence shown here is derived from an EMBL/GenBank/DDBJ whole genome shotgun (WGS) entry which is preliminary data.</text>
</comment>
<dbReference type="RefSeq" id="WP_117701180.1">
    <property type="nucleotide sequence ID" value="NZ_QSAY01000001.1"/>
</dbReference>
<name>A0A3E4S6F7_BIFLN</name>
<dbReference type="EMBL" id="QSRZ01000008">
    <property type="protein sequence ID" value="RGL47619.1"/>
    <property type="molecule type" value="Genomic_DNA"/>
</dbReference>
<evidence type="ECO:0008006" key="5">
    <source>
        <dbReference type="Google" id="ProtNLM"/>
    </source>
</evidence>
<accession>A0A3E4S6F7</accession>
<evidence type="ECO:0000313" key="4">
    <source>
        <dbReference type="Proteomes" id="UP000261288"/>
    </source>
</evidence>
<proteinExistence type="predicted"/>
<evidence type="ECO:0000313" key="1">
    <source>
        <dbReference type="EMBL" id="RGL03756.1"/>
    </source>
</evidence>
<reference evidence="3 4" key="1">
    <citation type="submission" date="2018-08" db="EMBL/GenBank/DDBJ databases">
        <title>A genome reference for cultivated species of the human gut microbiota.</title>
        <authorList>
            <person name="Zou Y."/>
            <person name="Xue W."/>
            <person name="Luo G."/>
        </authorList>
    </citation>
    <scope>NUCLEOTIDE SEQUENCE [LARGE SCALE GENOMIC DNA]</scope>
    <source>
        <strain evidence="2 4">TF06-45A</strain>
        <strain evidence="1 3">TF08-4AC</strain>
    </source>
</reference>
<organism evidence="2 4">
    <name type="scientific">Bifidobacterium longum</name>
    <dbReference type="NCBI Taxonomy" id="216816"/>
    <lineage>
        <taxon>Bacteria</taxon>
        <taxon>Bacillati</taxon>
        <taxon>Actinomycetota</taxon>
        <taxon>Actinomycetes</taxon>
        <taxon>Bifidobacteriales</taxon>
        <taxon>Bifidobacteriaceae</taxon>
        <taxon>Bifidobacterium</taxon>
    </lineage>
</organism>